<evidence type="ECO:0000313" key="1">
    <source>
        <dbReference type="EMBL" id="GHO89389.1"/>
    </source>
</evidence>
<reference evidence="1 2" key="1">
    <citation type="journal article" date="2021" name="Int. J. Syst. Evol. Microbiol.">
        <title>Reticulibacter mediterranei gen. nov., sp. nov., within the new family Reticulibacteraceae fam. nov., and Ktedonospora formicarum gen. nov., sp. nov., Ktedonobacter robiniae sp. nov., Dictyobacter formicarum sp. nov. and Dictyobacter arantiisoli sp. nov., belonging to the class Ktedonobacteria.</title>
        <authorList>
            <person name="Yabe S."/>
            <person name="Zheng Y."/>
            <person name="Wang C.M."/>
            <person name="Sakai Y."/>
            <person name="Abe K."/>
            <person name="Yokota A."/>
            <person name="Donadio S."/>
            <person name="Cavaletti L."/>
            <person name="Monciardini P."/>
        </authorList>
    </citation>
    <scope>NUCLEOTIDE SEQUENCE [LARGE SCALE GENOMIC DNA]</scope>
    <source>
        <strain evidence="1 2">SOSP1-9</strain>
    </source>
</reference>
<dbReference type="RefSeq" id="WP_201366912.1">
    <property type="nucleotide sequence ID" value="NZ_BNJJ01000036.1"/>
</dbReference>
<name>A0ABQ3VUM1_9CHLR</name>
<accession>A0ABQ3VUM1</accession>
<dbReference type="EMBL" id="BNJJ01000036">
    <property type="protein sequence ID" value="GHO89389.1"/>
    <property type="molecule type" value="Genomic_DNA"/>
</dbReference>
<keyword evidence="2" id="KW-1185">Reference proteome</keyword>
<proteinExistence type="predicted"/>
<organism evidence="1 2">
    <name type="scientific">Dictyobacter formicarum</name>
    <dbReference type="NCBI Taxonomy" id="2778368"/>
    <lineage>
        <taxon>Bacteria</taxon>
        <taxon>Bacillati</taxon>
        <taxon>Chloroflexota</taxon>
        <taxon>Ktedonobacteria</taxon>
        <taxon>Ktedonobacterales</taxon>
        <taxon>Dictyobacteraceae</taxon>
        <taxon>Dictyobacter</taxon>
    </lineage>
</organism>
<protein>
    <submittedName>
        <fullName evidence="1">Uncharacterized protein</fullName>
    </submittedName>
</protein>
<sequence>MLWPTYVGNYVYNEGGIATLQVVEDQLCLSINGGSWQTLKAVKDDLYDVCDADPPLTVGFLPFTGGQATYIVLNASPWTRVVINVKALNPTLWEKYVGTYSRPADRTYKVTLSESVISICNTDIHDEVRCIPIDNTHFASEWGVFEFVVEADGQVQKLIQIDYWMFQRQT</sequence>
<gene>
    <name evidence="1" type="ORF">KSZ_73950</name>
</gene>
<dbReference type="Proteomes" id="UP000635565">
    <property type="component" value="Unassembled WGS sequence"/>
</dbReference>
<evidence type="ECO:0000313" key="2">
    <source>
        <dbReference type="Proteomes" id="UP000635565"/>
    </source>
</evidence>
<comment type="caution">
    <text evidence="1">The sequence shown here is derived from an EMBL/GenBank/DDBJ whole genome shotgun (WGS) entry which is preliminary data.</text>
</comment>